<reference evidence="1" key="2">
    <citation type="submission" date="2023-01" db="EMBL/GenBank/DDBJ databases">
        <title>Human gut microbiome strain richness.</title>
        <authorList>
            <person name="Chen-Liaw A."/>
        </authorList>
    </citation>
    <scope>NUCLEOTIDE SEQUENCE</scope>
    <source>
        <strain evidence="1">RTP21484st1_H11_RTP21484_190118</strain>
    </source>
</reference>
<proteinExistence type="predicted"/>
<sequence length="177" mass="20702">MEYQYKLRPHHGLCISFFSAKRDSEKYKEHIKKIIVELENTSIVCITLQSDIFCEGCPSSLQDGSCSVAEKVREYDQKILEICGWKEGMLLPYSEFKQTIQDNIMSCRKCETICGVCEWSEICHTTESKNKKLICWINEEDKILSFHQEEGFVQNEFTDRDELRCFLLAVSGIYRIQ</sequence>
<organism evidence="2 3">
    <name type="scientific">Mediterraneibacter gnavus</name>
    <name type="common">Ruminococcus gnavus</name>
    <dbReference type="NCBI Taxonomy" id="33038"/>
    <lineage>
        <taxon>Bacteria</taxon>
        <taxon>Bacillati</taxon>
        <taxon>Bacillota</taxon>
        <taxon>Clostridia</taxon>
        <taxon>Lachnospirales</taxon>
        <taxon>Lachnospiraceae</taxon>
        <taxon>Mediterraneibacter</taxon>
    </lineage>
</organism>
<dbReference type="RefSeq" id="WP_117995196.1">
    <property type="nucleotide sequence ID" value="NZ_AP031447.1"/>
</dbReference>
<accession>A0A415RU84</accession>
<evidence type="ECO:0000313" key="3">
    <source>
        <dbReference type="Proteomes" id="UP000285610"/>
    </source>
</evidence>
<dbReference type="EMBL" id="JAQMLA010000023">
    <property type="protein sequence ID" value="MDB8686899.1"/>
    <property type="molecule type" value="Genomic_DNA"/>
</dbReference>
<evidence type="ECO:0000313" key="1">
    <source>
        <dbReference type="EMBL" id="MDB8686899.1"/>
    </source>
</evidence>
<name>A0A415RU84_MEDGN</name>
<comment type="caution">
    <text evidence="2">The sequence shown here is derived from an EMBL/GenBank/DDBJ whole genome shotgun (WGS) entry which is preliminary data.</text>
</comment>
<dbReference type="Pfam" id="PF06935">
    <property type="entry name" value="DUF1284"/>
    <property type="match status" value="1"/>
</dbReference>
<dbReference type="Proteomes" id="UP000285610">
    <property type="component" value="Unassembled WGS sequence"/>
</dbReference>
<reference evidence="2 3" key="1">
    <citation type="submission" date="2018-08" db="EMBL/GenBank/DDBJ databases">
        <title>A genome reference for cultivated species of the human gut microbiota.</title>
        <authorList>
            <person name="Zou Y."/>
            <person name="Xue W."/>
            <person name="Luo G."/>
        </authorList>
    </citation>
    <scope>NUCLEOTIDE SEQUENCE [LARGE SCALE GENOMIC DNA]</scope>
    <source>
        <strain evidence="2 3">AF33-12</strain>
    </source>
</reference>
<dbReference type="AlphaFoldDB" id="A0A415RU84"/>
<dbReference type="EMBL" id="QRQE01000169">
    <property type="protein sequence ID" value="RHM65532.1"/>
    <property type="molecule type" value="Genomic_DNA"/>
</dbReference>
<dbReference type="Proteomes" id="UP001212160">
    <property type="component" value="Unassembled WGS sequence"/>
</dbReference>
<gene>
    <name evidence="2" type="ORF">DWZ50_20910</name>
    <name evidence="1" type="ORF">PNW85_09445</name>
</gene>
<evidence type="ECO:0000313" key="2">
    <source>
        <dbReference type="EMBL" id="RHM65532.1"/>
    </source>
</evidence>
<protein>
    <submittedName>
        <fullName evidence="2">DUF1284 domain-containing protein</fullName>
    </submittedName>
</protein>
<dbReference type="InterPro" id="IPR009702">
    <property type="entry name" value="DUF1284"/>
</dbReference>